<dbReference type="InterPro" id="IPR000073">
    <property type="entry name" value="AB_hydrolase_1"/>
</dbReference>
<dbReference type="PANTHER" id="PTHR42886:SF23">
    <property type="entry name" value="1-ACYLGLYCEROL-3-PHOSPHATE O-ACYLTRANSFERASE ICT1-RELATED"/>
    <property type="match status" value="1"/>
</dbReference>
<dbReference type="InterPro" id="IPR029058">
    <property type="entry name" value="AB_hydrolase_fold"/>
</dbReference>
<dbReference type="PANTHER" id="PTHR42886">
    <property type="entry name" value="RE40534P-RELATED"/>
    <property type="match status" value="1"/>
</dbReference>
<feature type="domain" description="AB hydrolase-1" evidence="1">
    <location>
        <begin position="141"/>
        <end position="466"/>
    </location>
</feature>
<dbReference type="Gene3D" id="3.40.50.1820">
    <property type="entry name" value="alpha/beta hydrolase"/>
    <property type="match status" value="1"/>
</dbReference>
<reference evidence="2 3" key="1">
    <citation type="submission" date="2024-01" db="EMBL/GenBank/DDBJ databases">
        <authorList>
            <consortium name="Genoscope - CEA"/>
            <person name="William W."/>
        </authorList>
    </citation>
    <scope>NUCLEOTIDE SEQUENCE [LARGE SCALE GENOMIC DNA]</scope>
    <source>
        <strain evidence="2 3">29B2s-10</strain>
    </source>
</reference>
<sequence>MFSRLRYKTRDKSILIKWKQLSYSNTSYRMASSVQEEGTHAKQVSSKQNEFNDGRFQPQYSWGSSIKDWIKQATVPKYSDALVEHNLLSMLPFYPESDGKRIATVVNTPISNGNYIHELYIENTEKPKTVTESGKEQIKDVVLVHGYAASLGLFIDNFDALSSIPGIRIHAIDLLGFGFSSRPTFPNFPSNTKAEVEKVEDWFIDSLEEWRQNRKLDKFILMGHSFGGYLSCAYALKYNKNLIDAATGATLNPVEKLVLISPVGLERNKFSVLNNPTNEKNLQAPDVPLTREMTDNQEDIINNEISPESNRFEEEPQTKGQKLFRYLWKNNYSPFSIVRNMGPIKSKLISRWTTHRFAHIYLSNPQQFYAMHDYIYRIFNGKGSGEFAITRVLAVGALPKLPLLDRCPQKFADMKLPTFWMYGDKDWMNEKAGYQMTREINQLAGSSLAKYAILPNAGHHLYLDNPTAFSKEIFNFLDFKK</sequence>
<gene>
    <name evidence="2" type="primary">CLD1</name>
    <name evidence="2" type="ORF">CAAN4_D03620</name>
</gene>
<evidence type="ECO:0000259" key="1">
    <source>
        <dbReference type="Pfam" id="PF00561"/>
    </source>
</evidence>
<accession>A0ABP0EES7</accession>
<dbReference type="Pfam" id="PF00561">
    <property type="entry name" value="Abhydrolase_1"/>
    <property type="match status" value="1"/>
</dbReference>
<name>A0ABP0EES7_9ASCO</name>
<dbReference type="SUPFAM" id="SSF53474">
    <property type="entry name" value="alpha/beta-Hydrolases"/>
    <property type="match status" value="1"/>
</dbReference>
<organism evidence="2 3">
    <name type="scientific">[Candida] anglica</name>
    <dbReference type="NCBI Taxonomy" id="148631"/>
    <lineage>
        <taxon>Eukaryota</taxon>
        <taxon>Fungi</taxon>
        <taxon>Dikarya</taxon>
        <taxon>Ascomycota</taxon>
        <taxon>Saccharomycotina</taxon>
        <taxon>Pichiomycetes</taxon>
        <taxon>Debaryomycetaceae</taxon>
        <taxon>Kurtzmaniella</taxon>
    </lineage>
</organism>
<proteinExistence type="predicted"/>
<dbReference type="EMBL" id="OZ004256">
    <property type="protein sequence ID" value="CAK7903237.1"/>
    <property type="molecule type" value="Genomic_DNA"/>
</dbReference>
<evidence type="ECO:0000313" key="2">
    <source>
        <dbReference type="EMBL" id="CAK7903237.1"/>
    </source>
</evidence>
<keyword evidence="3" id="KW-1185">Reference proteome</keyword>
<evidence type="ECO:0000313" key="3">
    <source>
        <dbReference type="Proteomes" id="UP001497600"/>
    </source>
</evidence>
<protein>
    <submittedName>
        <fullName evidence="2">Cardiolipin-specific deacylase 1, mitochondrial</fullName>
    </submittedName>
</protein>
<dbReference type="Proteomes" id="UP001497600">
    <property type="component" value="Chromosome D"/>
</dbReference>